<dbReference type="Pfam" id="PF13472">
    <property type="entry name" value="Lipase_GDSL_2"/>
    <property type="match status" value="1"/>
</dbReference>
<reference evidence="2 3" key="1">
    <citation type="submission" date="2019-07" db="EMBL/GenBank/DDBJ databases">
        <authorList>
            <person name="Kim J."/>
        </authorList>
    </citation>
    <scope>NUCLEOTIDE SEQUENCE [LARGE SCALE GENOMIC DNA]</scope>
    <source>
        <strain evidence="2 3">JC52</strain>
    </source>
</reference>
<sequence>MKKRLKWWMRGLSFSLFFMLLLPGNLFGQPAESMEQFYQNSKSGKVIDFVGDSTTEAAPGLYEQLTNVYAAPGGVLEGVRIRNCGSSGNTLHYFVNQIAANGHTLDQVIRDQADLYIVSYGINDIRESSPEQIQSDLKLAVDRLLKETRGGVLLRIPNPFLSVNRWSYIQMDIAKAQLYSDQLWGVYQSFRDYDPRVDLLDIPSLVFGRQVQPEHPFMQDTIHPNEAGYRAIADAIAQKLSGQPVTPRIN</sequence>
<dbReference type="Gene3D" id="3.40.50.1110">
    <property type="entry name" value="SGNH hydrolase"/>
    <property type="match status" value="1"/>
</dbReference>
<organism evidence="2 3">
    <name type="scientific">Paenibacillus cremeus</name>
    <dbReference type="NCBI Taxonomy" id="2163881"/>
    <lineage>
        <taxon>Bacteria</taxon>
        <taxon>Bacillati</taxon>
        <taxon>Bacillota</taxon>
        <taxon>Bacilli</taxon>
        <taxon>Bacillales</taxon>
        <taxon>Paenibacillaceae</taxon>
        <taxon>Paenibacillus</taxon>
    </lineage>
</organism>
<dbReference type="InterPro" id="IPR036514">
    <property type="entry name" value="SGNH_hydro_sf"/>
</dbReference>
<dbReference type="OrthoDB" id="2513075at2"/>
<evidence type="ECO:0000313" key="3">
    <source>
        <dbReference type="Proteomes" id="UP000317036"/>
    </source>
</evidence>
<dbReference type="PANTHER" id="PTHR30383">
    <property type="entry name" value="THIOESTERASE 1/PROTEASE 1/LYSOPHOSPHOLIPASE L1"/>
    <property type="match status" value="1"/>
</dbReference>
<dbReference type="InterPro" id="IPR051532">
    <property type="entry name" value="Ester_Hydrolysis_Enzymes"/>
</dbReference>
<protein>
    <submittedName>
        <fullName evidence="2">SGNH/GDSL hydrolase family protein</fullName>
    </submittedName>
</protein>
<evidence type="ECO:0000259" key="1">
    <source>
        <dbReference type="Pfam" id="PF13472"/>
    </source>
</evidence>
<proteinExistence type="predicted"/>
<dbReference type="InterPro" id="IPR013830">
    <property type="entry name" value="SGNH_hydro"/>
</dbReference>
<dbReference type="EMBL" id="VNJI01000026">
    <property type="protein sequence ID" value="TVY08185.1"/>
    <property type="molecule type" value="Genomic_DNA"/>
</dbReference>
<dbReference type="RefSeq" id="WP_144850186.1">
    <property type="nucleotide sequence ID" value="NZ_VNJI01000026.1"/>
</dbReference>
<dbReference type="CDD" id="cd00229">
    <property type="entry name" value="SGNH_hydrolase"/>
    <property type="match status" value="1"/>
</dbReference>
<dbReference type="AlphaFoldDB" id="A0A559K7S2"/>
<name>A0A559K7S2_9BACL</name>
<comment type="caution">
    <text evidence="2">The sequence shown here is derived from an EMBL/GenBank/DDBJ whole genome shotgun (WGS) entry which is preliminary data.</text>
</comment>
<feature type="domain" description="SGNH hydrolase-type esterase" evidence="1">
    <location>
        <begin position="49"/>
        <end position="231"/>
    </location>
</feature>
<evidence type="ECO:0000313" key="2">
    <source>
        <dbReference type="EMBL" id="TVY08185.1"/>
    </source>
</evidence>
<keyword evidence="2" id="KW-0378">Hydrolase</keyword>
<keyword evidence="3" id="KW-1185">Reference proteome</keyword>
<gene>
    <name evidence="2" type="ORF">FPZ49_19985</name>
</gene>
<accession>A0A559K7S2</accession>
<dbReference type="Proteomes" id="UP000317036">
    <property type="component" value="Unassembled WGS sequence"/>
</dbReference>
<dbReference type="SUPFAM" id="SSF52266">
    <property type="entry name" value="SGNH hydrolase"/>
    <property type="match status" value="1"/>
</dbReference>
<dbReference type="GO" id="GO:0016787">
    <property type="term" value="F:hydrolase activity"/>
    <property type="evidence" value="ECO:0007669"/>
    <property type="project" value="UniProtKB-KW"/>
</dbReference>